<name>A0A1R4B6T7_9VIBR</name>
<dbReference type="GO" id="GO:0010038">
    <property type="term" value="P:response to metal ion"/>
    <property type="evidence" value="ECO:0007669"/>
    <property type="project" value="InterPro"/>
</dbReference>
<evidence type="ECO:0000256" key="1">
    <source>
        <dbReference type="ARBA" id="ARBA00010169"/>
    </source>
</evidence>
<dbReference type="RefSeq" id="WP_077314983.1">
    <property type="nucleotide sequence ID" value="NZ_AP024888.1"/>
</dbReference>
<protein>
    <submittedName>
        <fullName evidence="2">Divalent-cation tolerance protein CutA</fullName>
    </submittedName>
</protein>
<dbReference type="STRING" id="1918946.VPAL9027_02627"/>
<dbReference type="AlphaFoldDB" id="A0A1R4B6T7"/>
<dbReference type="SUPFAM" id="SSF54913">
    <property type="entry name" value="GlnB-like"/>
    <property type="match status" value="1"/>
</dbReference>
<comment type="similarity">
    <text evidence="1">Belongs to the CutA family.</text>
</comment>
<proteinExistence type="inferred from homology"/>
<evidence type="ECO:0000313" key="3">
    <source>
        <dbReference type="Proteomes" id="UP000189475"/>
    </source>
</evidence>
<dbReference type="EMBL" id="FUFT01000005">
    <property type="protein sequence ID" value="SJL84635.1"/>
    <property type="molecule type" value="Genomic_DNA"/>
</dbReference>
<dbReference type="OrthoDB" id="37622at2"/>
<dbReference type="GO" id="GO:0005507">
    <property type="term" value="F:copper ion binding"/>
    <property type="evidence" value="ECO:0007669"/>
    <property type="project" value="TreeGrafter"/>
</dbReference>
<gene>
    <name evidence="2" type="primary">cutA</name>
    <name evidence="2" type="ORF">VPAL9027_02627</name>
</gene>
<dbReference type="Proteomes" id="UP000189475">
    <property type="component" value="Unassembled WGS sequence"/>
</dbReference>
<keyword evidence="3" id="KW-1185">Reference proteome</keyword>
<sequence>MNAENTYCVVLTTANNDSNTQQMITELLSQRLAACIQTMPISSHYVWEGKVCQDQETLIVIKTQQACYGDVERLITSLHDYDVPEIIQLPITEGFNPYLSWITQHTQKK</sequence>
<evidence type="ECO:0000313" key="2">
    <source>
        <dbReference type="EMBL" id="SJL84635.1"/>
    </source>
</evidence>
<dbReference type="InterPro" id="IPR011322">
    <property type="entry name" value="N-reg_PII-like_a/b"/>
</dbReference>
<dbReference type="Pfam" id="PF03091">
    <property type="entry name" value="CutA1"/>
    <property type="match status" value="1"/>
</dbReference>
<organism evidence="2 3">
    <name type="scientific">Vibrio palustris</name>
    <dbReference type="NCBI Taxonomy" id="1918946"/>
    <lineage>
        <taxon>Bacteria</taxon>
        <taxon>Pseudomonadati</taxon>
        <taxon>Pseudomonadota</taxon>
        <taxon>Gammaproteobacteria</taxon>
        <taxon>Vibrionales</taxon>
        <taxon>Vibrionaceae</taxon>
        <taxon>Vibrio</taxon>
    </lineage>
</organism>
<dbReference type="PANTHER" id="PTHR23419:SF8">
    <property type="entry name" value="FI09726P"/>
    <property type="match status" value="1"/>
</dbReference>
<dbReference type="Gene3D" id="3.30.70.120">
    <property type="match status" value="1"/>
</dbReference>
<dbReference type="InterPro" id="IPR004323">
    <property type="entry name" value="Ion_tolerance_CutA"/>
</dbReference>
<dbReference type="InterPro" id="IPR015867">
    <property type="entry name" value="N-reg_PII/ATP_PRibTrfase_C"/>
</dbReference>
<reference evidence="2 3" key="1">
    <citation type="submission" date="2017-02" db="EMBL/GenBank/DDBJ databases">
        <authorList>
            <person name="Peterson S.W."/>
        </authorList>
    </citation>
    <scope>NUCLEOTIDE SEQUENCE [LARGE SCALE GENOMIC DNA]</scope>
    <source>
        <strain evidence="2 3">CECT 9027</strain>
    </source>
</reference>
<dbReference type="PANTHER" id="PTHR23419">
    <property type="entry name" value="DIVALENT CATION TOLERANCE CUTA-RELATED"/>
    <property type="match status" value="1"/>
</dbReference>
<accession>A0A1R4B6T7</accession>